<dbReference type="EMBL" id="CP060714">
    <property type="protein sequence ID" value="QNN55549.1"/>
    <property type="molecule type" value="Genomic_DNA"/>
</dbReference>
<dbReference type="RefSeq" id="WP_187595822.1">
    <property type="nucleotide sequence ID" value="NZ_CP060714.1"/>
</dbReference>
<dbReference type="PROSITE" id="PS01332">
    <property type="entry name" value="HTH_RRF2_1"/>
    <property type="match status" value="1"/>
</dbReference>
<dbReference type="Pfam" id="PF02082">
    <property type="entry name" value="Rrf2"/>
    <property type="match status" value="1"/>
</dbReference>
<proteinExistence type="predicted"/>
<dbReference type="Proteomes" id="UP000515811">
    <property type="component" value="Chromosome"/>
</dbReference>
<dbReference type="NCBIfam" id="TIGR00738">
    <property type="entry name" value="rrf2_super"/>
    <property type="match status" value="1"/>
</dbReference>
<dbReference type="SUPFAM" id="SSF46785">
    <property type="entry name" value="Winged helix' DNA-binding domain"/>
    <property type="match status" value="1"/>
</dbReference>
<dbReference type="GO" id="GO:0005829">
    <property type="term" value="C:cytosol"/>
    <property type="evidence" value="ECO:0007669"/>
    <property type="project" value="TreeGrafter"/>
</dbReference>
<dbReference type="AlphaFoldDB" id="A0A7G9RIX4"/>
<dbReference type="InterPro" id="IPR030489">
    <property type="entry name" value="TR_Rrf2-type_CS"/>
</dbReference>
<dbReference type="GO" id="GO:0003700">
    <property type="term" value="F:DNA-binding transcription factor activity"/>
    <property type="evidence" value="ECO:0007669"/>
    <property type="project" value="TreeGrafter"/>
</dbReference>
<accession>A0A7G9RIX4</accession>
<keyword evidence="3" id="KW-1185">Reference proteome</keyword>
<evidence type="ECO:0000313" key="3">
    <source>
        <dbReference type="Proteomes" id="UP000515811"/>
    </source>
</evidence>
<dbReference type="PANTHER" id="PTHR33221">
    <property type="entry name" value="WINGED HELIX-TURN-HELIX TRANSCRIPTIONAL REGULATOR, RRF2 FAMILY"/>
    <property type="match status" value="1"/>
</dbReference>
<protein>
    <submittedName>
        <fullName evidence="2">Rrf2 family transcriptional regulator</fullName>
    </submittedName>
</protein>
<dbReference type="GO" id="GO:0003677">
    <property type="term" value="F:DNA binding"/>
    <property type="evidence" value="ECO:0007669"/>
    <property type="project" value="UniProtKB-KW"/>
</dbReference>
<dbReference type="KEGG" id="drg:H9K76_12870"/>
<name>A0A7G9RIX4_9BURK</name>
<evidence type="ECO:0000313" key="2">
    <source>
        <dbReference type="EMBL" id="QNN55549.1"/>
    </source>
</evidence>
<gene>
    <name evidence="2" type="ORF">H9K76_12870</name>
</gene>
<keyword evidence="1" id="KW-0238">DNA-binding</keyword>
<dbReference type="InterPro" id="IPR000944">
    <property type="entry name" value="Tscrpt_reg_Rrf2"/>
</dbReference>
<organism evidence="2 3">
    <name type="scientific">Diaphorobacter ruginosibacter</name>
    <dbReference type="NCBI Taxonomy" id="1715720"/>
    <lineage>
        <taxon>Bacteria</taxon>
        <taxon>Pseudomonadati</taxon>
        <taxon>Pseudomonadota</taxon>
        <taxon>Betaproteobacteria</taxon>
        <taxon>Burkholderiales</taxon>
        <taxon>Comamonadaceae</taxon>
        <taxon>Diaphorobacter</taxon>
    </lineage>
</organism>
<dbReference type="PANTHER" id="PTHR33221:SF5">
    <property type="entry name" value="HTH-TYPE TRANSCRIPTIONAL REGULATOR ISCR"/>
    <property type="match status" value="1"/>
</dbReference>
<dbReference type="Gene3D" id="1.10.10.10">
    <property type="entry name" value="Winged helix-like DNA-binding domain superfamily/Winged helix DNA-binding domain"/>
    <property type="match status" value="1"/>
</dbReference>
<evidence type="ECO:0000256" key="1">
    <source>
        <dbReference type="ARBA" id="ARBA00023125"/>
    </source>
</evidence>
<dbReference type="PROSITE" id="PS51197">
    <property type="entry name" value="HTH_RRF2_2"/>
    <property type="match status" value="1"/>
</dbReference>
<dbReference type="InterPro" id="IPR036388">
    <property type="entry name" value="WH-like_DNA-bd_sf"/>
</dbReference>
<dbReference type="InterPro" id="IPR036390">
    <property type="entry name" value="WH_DNA-bd_sf"/>
</dbReference>
<sequence>MRLTTRGKMAVTAITDLASRSHGHPVALPSISARQGISLSYLEDIFSALRRAGLVRSIRGPGGGYTLARPASEVSVADIVRASDRMLSDDGDDSGKLREDSPSGRMTAELWSSFHSRVLDYLQSVTVADLVARQGAQVSEAPARASTGGLNSAIQRLKSRPAAKTQFPAQHVPNSVFALGALGARS</sequence>
<reference evidence="2 3" key="1">
    <citation type="submission" date="2020-08" db="EMBL/GenBank/DDBJ databases">
        <title>Genome sequence of Diaphorobacter ruginosibacter DSM 27467T.</title>
        <authorList>
            <person name="Hyun D.-W."/>
            <person name="Bae J.-W."/>
        </authorList>
    </citation>
    <scope>NUCLEOTIDE SEQUENCE [LARGE SCALE GENOMIC DNA]</scope>
    <source>
        <strain evidence="2 3">DSM 27467</strain>
    </source>
</reference>